<comment type="caution">
    <text evidence="1">The sequence shown here is derived from an EMBL/GenBank/DDBJ whole genome shotgun (WGS) entry which is preliminary data.</text>
</comment>
<evidence type="ECO:0000313" key="2">
    <source>
        <dbReference type="Proteomes" id="UP000318834"/>
    </source>
</evidence>
<reference evidence="1 2" key="1">
    <citation type="journal article" date="2019" name="Nat. Microbiol.">
        <title>Mediterranean grassland soil C-N compound turnover is dependent on rainfall and depth, and is mediated by genomically divergent microorganisms.</title>
        <authorList>
            <person name="Diamond S."/>
            <person name="Andeer P.F."/>
            <person name="Li Z."/>
            <person name="Crits-Christoph A."/>
            <person name="Burstein D."/>
            <person name="Anantharaman K."/>
            <person name="Lane K.R."/>
            <person name="Thomas B.C."/>
            <person name="Pan C."/>
            <person name="Northen T.R."/>
            <person name="Banfield J.F."/>
        </authorList>
    </citation>
    <scope>NUCLEOTIDE SEQUENCE [LARGE SCALE GENOMIC DNA]</scope>
    <source>
        <strain evidence="1">NP_8</strain>
    </source>
</reference>
<dbReference type="EMBL" id="VBAP01000113">
    <property type="protein sequence ID" value="TMI71427.1"/>
    <property type="molecule type" value="Genomic_DNA"/>
</dbReference>
<organism evidence="1 2">
    <name type="scientific">Candidatus Segetimicrobium genomatis</name>
    <dbReference type="NCBI Taxonomy" id="2569760"/>
    <lineage>
        <taxon>Bacteria</taxon>
        <taxon>Bacillati</taxon>
        <taxon>Candidatus Sysuimicrobiota</taxon>
        <taxon>Candidatus Sysuimicrobiia</taxon>
        <taxon>Candidatus Sysuimicrobiales</taxon>
        <taxon>Candidatus Segetimicrobiaceae</taxon>
        <taxon>Candidatus Segetimicrobium</taxon>
    </lineage>
</organism>
<dbReference type="Proteomes" id="UP000318834">
    <property type="component" value="Unassembled WGS sequence"/>
</dbReference>
<accession>A0A537IJV9</accession>
<sequence>MEPRTKPRRGRAVYVCPECGYEMEAEEPGEPADEDEV</sequence>
<proteinExistence type="predicted"/>
<dbReference type="AlphaFoldDB" id="A0A537IJV9"/>
<protein>
    <submittedName>
        <fullName evidence="1">Uncharacterized protein</fullName>
    </submittedName>
</protein>
<evidence type="ECO:0000313" key="1">
    <source>
        <dbReference type="EMBL" id="TMI71427.1"/>
    </source>
</evidence>
<name>A0A537IJV9_9BACT</name>
<gene>
    <name evidence="1" type="ORF">E6H05_12585</name>
</gene>